<comment type="caution">
    <text evidence="1">The sequence shown here is derived from an EMBL/GenBank/DDBJ whole genome shotgun (WGS) entry which is preliminary data.</text>
</comment>
<proteinExistence type="predicted"/>
<dbReference type="EMBL" id="JALANJ010000043">
    <property type="protein sequence ID" value="MCY8122832.1"/>
    <property type="molecule type" value="Genomic_DNA"/>
</dbReference>
<protein>
    <submittedName>
        <fullName evidence="1">Uncharacterized protein</fullName>
    </submittedName>
</protein>
<name>A0A9Q4DVV6_BACSC</name>
<reference evidence="1" key="1">
    <citation type="submission" date="2022-02" db="EMBL/GenBank/DDBJ databases">
        <title>Crop Bioprotection Bacillus Genome Sequencing.</title>
        <authorList>
            <person name="Dunlap C."/>
        </authorList>
    </citation>
    <scope>NUCLEOTIDE SEQUENCE</scope>
    <source>
        <strain evidence="1">M18B4</strain>
    </source>
</reference>
<evidence type="ECO:0000313" key="1">
    <source>
        <dbReference type="EMBL" id="MCY8122832.1"/>
    </source>
</evidence>
<evidence type="ECO:0000313" key="2">
    <source>
        <dbReference type="Proteomes" id="UP001070352"/>
    </source>
</evidence>
<accession>A0A9Q4DVV6</accession>
<gene>
    <name evidence="1" type="ORF">MOC45_19965</name>
</gene>
<dbReference type="AlphaFoldDB" id="A0A9Q4DVV6"/>
<sequence>MKSVHFKRRTLRNPEVTRGPEGEKMYYTVYEVPEIGGNTSYQVDYESSRTRGSLTFITNHVEKDGIRFYLD</sequence>
<organism evidence="1 2">
    <name type="scientific">Bacillus spizizenii</name>
    <name type="common">Bacillus subtilis subsp. spizizenii</name>
    <dbReference type="NCBI Taxonomy" id="96241"/>
    <lineage>
        <taxon>Bacteria</taxon>
        <taxon>Bacillati</taxon>
        <taxon>Bacillota</taxon>
        <taxon>Bacilli</taxon>
        <taxon>Bacillales</taxon>
        <taxon>Bacillaceae</taxon>
        <taxon>Bacillus</taxon>
    </lineage>
</organism>
<dbReference type="Proteomes" id="UP001070352">
    <property type="component" value="Unassembled WGS sequence"/>
</dbReference>